<sequence>MKFTIALLAIVSAVMAAPSNLVRRDMEKRQEFVIDTEQASMTTVKGDVVPFDSANVNLQGAPQS</sequence>
<keyword evidence="3" id="KW-1185">Reference proteome</keyword>
<gene>
    <name evidence="2" type="ORF">AAL_05194</name>
</gene>
<dbReference type="EMBL" id="AZGY01000011">
    <property type="protein sequence ID" value="KZZ94227.1"/>
    <property type="molecule type" value="Genomic_DNA"/>
</dbReference>
<keyword evidence="1" id="KW-0732">Signal</keyword>
<dbReference type="Proteomes" id="UP000078544">
    <property type="component" value="Unassembled WGS sequence"/>
</dbReference>
<name>A0A168AR14_9HYPO</name>
<protein>
    <submittedName>
        <fullName evidence="2">Uncharacterized protein</fullName>
    </submittedName>
</protein>
<feature type="signal peptide" evidence="1">
    <location>
        <begin position="1"/>
        <end position="16"/>
    </location>
</feature>
<dbReference type="AlphaFoldDB" id="A0A168AR14"/>
<organism evidence="2 3">
    <name type="scientific">Moelleriella libera RCEF 2490</name>
    <dbReference type="NCBI Taxonomy" id="1081109"/>
    <lineage>
        <taxon>Eukaryota</taxon>
        <taxon>Fungi</taxon>
        <taxon>Dikarya</taxon>
        <taxon>Ascomycota</taxon>
        <taxon>Pezizomycotina</taxon>
        <taxon>Sordariomycetes</taxon>
        <taxon>Hypocreomycetidae</taxon>
        <taxon>Hypocreales</taxon>
        <taxon>Clavicipitaceae</taxon>
        <taxon>Moelleriella</taxon>
    </lineage>
</organism>
<proteinExistence type="predicted"/>
<evidence type="ECO:0000313" key="3">
    <source>
        <dbReference type="Proteomes" id="UP000078544"/>
    </source>
</evidence>
<evidence type="ECO:0000313" key="2">
    <source>
        <dbReference type="EMBL" id="KZZ94227.1"/>
    </source>
</evidence>
<reference evidence="2 3" key="1">
    <citation type="journal article" date="2016" name="Genome Biol. Evol.">
        <title>Divergent and convergent evolution of fungal pathogenicity.</title>
        <authorList>
            <person name="Shang Y."/>
            <person name="Xiao G."/>
            <person name="Zheng P."/>
            <person name="Cen K."/>
            <person name="Zhan S."/>
            <person name="Wang C."/>
        </authorList>
    </citation>
    <scope>NUCLEOTIDE SEQUENCE [LARGE SCALE GENOMIC DNA]</scope>
    <source>
        <strain evidence="2 3">RCEF 2490</strain>
    </source>
</reference>
<accession>A0A168AR14</accession>
<comment type="caution">
    <text evidence="2">The sequence shown here is derived from an EMBL/GenBank/DDBJ whole genome shotgun (WGS) entry which is preliminary data.</text>
</comment>
<dbReference type="OrthoDB" id="4835952at2759"/>
<evidence type="ECO:0000256" key="1">
    <source>
        <dbReference type="SAM" id="SignalP"/>
    </source>
</evidence>
<feature type="chain" id="PRO_5007895383" evidence="1">
    <location>
        <begin position="17"/>
        <end position="64"/>
    </location>
</feature>